<dbReference type="InterPro" id="IPR036388">
    <property type="entry name" value="WH-like_DNA-bd_sf"/>
</dbReference>
<accession>A0A7W7FV54</accession>
<dbReference type="InterPro" id="IPR000835">
    <property type="entry name" value="HTH_MarR-typ"/>
</dbReference>
<dbReference type="Gene3D" id="1.10.10.10">
    <property type="entry name" value="Winged helix-like DNA-binding domain superfamily/Winged helix DNA-binding domain"/>
    <property type="match status" value="1"/>
</dbReference>
<comment type="caution">
    <text evidence="2">The sequence shown here is derived from an EMBL/GenBank/DDBJ whole genome shotgun (WGS) entry which is preliminary data.</text>
</comment>
<dbReference type="PRINTS" id="PR00598">
    <property type="entry name" value="HTHMARR"/>
</dbReference>
<keyword evidence="3" id="KW-1185">Reference proteome</keyword>
<dbReference type="SUPFAM" id="SSF46785">
    <property type="entry name" value="Winged helix' DNA-binding domain"/>
    <property type="match status" value="1"/>
</dbReference>
<dbReference type="InterPro" id="IPR036390">
    <property type="entry name" value="WH_DNA-bd_sf"/>
</dbReference>
<name>A0A7W7FV54_9PSEU</name>
<dbReference type="InterPro" id="IPR039422">
    <property type="entry name" value="MarR/SlyA-like"/>
</dbReference>
<dbReference type="GO" id="GO:0003700">
    <property type="term" value="F:DNA-binding transcription factor activity"/>
    <property type="evidence" value="ECO:0007669"/>
    <property type="project" value="InterPro"/>
</dbReference>
<keyword evidence="2" id="KW-0238">DNA-binding</keyword>
<evidence type="ECO:0000259" key="1">
    <source>
        <dbReference type="PROSITE" id="PS50995"/>
    </source>
</evidence>
<sequence>MHHGGYPQGGSAAFLLAQLGFAAARRFAERLAPLDLEPRHVGLLRMVAGAEGQSQQAIGERMRIAPSRMVAFVDDLEQRGLVQRRRNPADRRAYALYLTDRGRDLLETALAEAATHDAEVTAPLTEEERTRLHELLTKLAGAQDLERHRFPGGHPRATREC</sequence>
<evidence type="ECO:0000313" key="3">
    <source>
        <dbReference type="Proteomes" id="UP000533598"/>
    </source>
</evidence>
<dbReference type="PANTHER" id="PTHR33164">
    <property type="entry name" value="TRANSCRIPTIONAL REGULATOR, MARR FAMILY"/>
    <property type="match status" value="1"/>
</dbReference>
<dbReference type="PROSITE" id="PS50995">
    <property type="entry name" value="HTH_MARR_2"/>
    <property type="match status" value="1"/>
</dbReference>
<dbReference type="AlphaFoldDB" id="A0A7W7FV54"/>
<evidence type="ECO:0000313" key="2">
    <source>
        <dbReference type="EMBL" id="MBB4676509.1"/>
    </source>
</evidence>
<dbReference type="Proteomes" id="UP000533598">
    <property type="component" value="Unassembled WGS sequence"/>
</dbReference>
<feature type="domain" description="HTH marR-type" evidence="1">
    <location>
        <begin position="12"/>
        <end position="141"/>
    </location>
</feature>
<organism evidence="2 3">
    <name type="scientific">Crossiella cryophila</name>
    <dbReference type="NCBI Taxonomy" id="43355"/>
    <lineage>
        <taxon>Bacteria</taxon>
        <taxon>Bacillati</taxon>
        <taxon>Actinomycetota</taxon>
        <taxon>Actinomycetes</taxon>
        <taxon>Pseudonocardiales</taxon>
        <taxon>Pseudonocardiaceae</taxon>
        <taxon>Crossiella</taxon>
    </lineage>
</organism>
<dbReference type="PANTHER" id="PTHR33164:SF89">
    <property type="entry name" value="MARR FAMILY REGULATORY PROTEIN"/>
    <property type="match status" value="1"/>
</dbReference>
<dbReference type="Pfam" id="PF12802">
    <property type="entry name" value="MarR_2"/>
    <property type="match status" value="1"/>
</dbReference>
<reference evidence="2 3" key="1">
    <citation type="submission" date="2020-08" db="EMBL/GenBank/DDBJ databases">
        <title>Sequencing the genomes of 1000 actinobacteria strains.</title>
        <authorList>
            <person name="Klenk H.-P."/>
        </authorList>
    </citation>
    <scope>NUCLEOTIDE SEQUENCE [LARGE SCALE GENOMIC DNA]</scope>
    <source>
        <strain evidence="2 3">DSM 44230</strain>
    </source>
</reference>
<gene>
    <name evidence="2" type="ORF">HNR67_002627</name>
</gene>
<protein>
    <submittedName>
        <fullName evidence="2">DNA-binding MarR family transcriptional regulator</fullName>
    </submittedName>
</protein>
<dbReference type="RefSeq" id="WP_185002327.1">
    <property type="nucleotide sequence ID" value="NZ_BAAAUI010000015.1"/>
</dbReference>
<dbReference type="GO" id="GO:0006950">
    <property type="term" value="P:response to stress"/>
    <property type="evidence" value="ECO:0007669"/>
    <property type="project" value="TreeGrafter"/>
</dbReference>
<dbReference type="GO" id="GO:0003677">
    <property type="term" value="F:DNA binding"/>
    <property type="evidence" value="ECO:0007669"/>
    <property type="project" value="UniProtKB-KW"/>
</dbReference>
<proteinExistence type="predicted"/>
<dbReference type="EMBL" id="JACHMH010000001">
    <property type="protein sequence ID" value="MBB4676509.1"/>
    <property type="molecule type" value="Genomic_DNA"/>
</dbReference>
<dbReference type="SMART" id="SM00347">
    <property type="entry name" value="HTH_MARR"/>
    <property type="match status" value="1"/>
</dbReference>